<dbReference type="HAMAP" id="MF_00743">
    <property type="entry name" value="FumaraseC"/>
    <property type="match status" value="1"/>
</dbReference>
<sequence length="463" mass="49159">MKTRTEKDTFGPIEVPDDHLWGAQTQRSLHFFAISTERMPVPLVTAMAQLKRAAAQVNADLGELDPAIAKAIIAAADEVIAGKWPNEFPLSVWQTGSGTQSNMNMNEVLANRASEILGGVRGEGRKVHPNDHVNRGQSSNDTFPTAMHVAAAVQIERHLLPALKALRATLARKSAAFYDIVKIGRTHLQDATPLTLGQEISGWVAQLDLAEAQIRATLPGLHQLAIGGTAVGTGLNAHPEFSAKVSAALAHDTGVAFVSAPNKFQALASHEALLFAHGALKTLAAGAMKIANDVRWLASGPRSGLGEISIPENEPGSSIMPGKVNPTQCEALTMLSAQVLGNDVAINIGGASGNFELNVYKPLVIHNFLQSVRLLADGMASFDAHCAQGIEPNRERIAELVERSLMLVTALNPHIGYDKAAQIAKKAHKEGLSLKQAALALGHVTEAQFAEWVVPANMTNAKG</sequence>
<evidence type="ECO:0000256" key="4">
    <source>
        <dbReference type="HAMAP-Rule" id="MF_00743"/>
    </source>
</evidence>
<dbReference type="GO" id="GO:0006099">
    <property type="term" value="P:tricarboxylic acid cycle"/>
    <property type="evidence" value="ECO:0007669"/>
    <property type="project" value="UniProtKB-UniRule"/>
</dbReference>
<comment type="subcellular location">
    <subcellularLocation>
        <location evidence="4">Cytoplasm</location>
    </subcellularLocation>
</comment>
<keyword evidence="4" id="KW-0816">Tricarboxylic acid cycle</keyword>
<proteinExistence type="inferred from homology"/>
<dbReference type="InterPro" id="IPR024083">
    <property type="entry name" value="Fumarase/histidase_N"/>
</dbReference>
<feature type="domain" description="Fumarate lyase N-terminal" evidence="6">
    <location>
        <begin position="11"/>
        <end position="341"/>
    </location>
</feature>
<keyword evidence="3 4" id="KW-0456">Lyase</keyword>
<dbReference type="KEGG" id="bpdz:BBN53_04015"/>
<evidence type="ECO:0000313" key="10">
    <source>
        <dbReference type="Proteomes" id="UP000053096"/>
    </source>
</evidence>
<feature type="binding site" evidence="4">
    <location>
        <begin position="138"/>
        <end position="140"/>
    </location>
    <ligand>
        <name>substrate</name>
    </ligand>
</feature>
<comment type="similarity">
    <text evidence="1 4">Belongs to the class-II fumarase/aspartase family. Fumarase subfamily.</text>
</comment>
<dbReference type="Proteomes" id="UP000092950">
    <property type="component" value="Chromosome"/>
</dbReference>
<dbReference type="FunFam" id="1.10.40.30:FF:000002">
    <property type="entry name" value="Fumarate hydratase class II"/>
    <property type="match status" value="1"/>
</dbReference>
<dbReference type="GO" id="GO:0006106">
    <property type="term" value="P:fumarate metabolic process"/>
    <property type="evidence" value="ECO:0007669"/>
    <property type="project" value="InterPro"/>
</dbReference>
<gene>
    <name evidence="4 9" type="primary">fumC</name>
    <name evidence="8" type="ORF">BBN53_04015</name>
    <name evidence="9" type="ORF">ERS370011_00935</name>
</gene>
<dbReference type="InterPro" id="IPR000362">
    <property type="entry name" value="Fumarate_lyase_fam"/>
</dbReference>
<name>A0A0J6BWU7_9BORD</name>
<comment type="subunit">
    <text evidence="4">Homotetramer.</text>
</comment>
<keyword evidence="2 4" id="KW-0963">Cytoplasm</keyword>
<comment type="function">
    <text evidence="4">Involved in the TCA cycle. Catalyzes the stereospecific interconversion of fumarate to L-malate.</text>
</comment>
<evidence type="ECO:0000313" key="9">
    <source>
        <dbReference type="EMBL" id="CUI52015.1"/>
    </source>
</evidence>
<organism evidence="9 10">
    <name type="scientific">Bordetella pseudohinzii</name>
    <dbReference type="NCBI Taxonomy" id="1331258"/>
    <lineage>
        <taxon>Bacteria</taxon>
        <taxon>Pseudomonadati</taxon>
        <taxon>Pseudomonadota</taxon>
        <taxon>Betaproteobacteria</taxon>
        <taxon>Burkholderiales</taxon>
        <taxon>Alcaligenaceae</taxon>
        <taxon>Bordetella</taxon>
    </lineage>
</organism>
<dbReference type="Gene3D" id="1.20.200.10">
    <property type="entry name" value="Fumarase/aspartase (Central domain)"/>
    <property type="match status" value="1"/>
</dbReference>
<dbReference type="EMBL" id="CYTV01000002">
    <property type="protein sequence ID" value="CUI52015.1"/>
    <property type="molecule type" value="Genomic_DNA"/>
</dbReference>
<feature type="compositionally biased region" description="Basic and acidic residues" evidence="5">
    <location>
        <begin position="122"/>
        <end position="134"/>
    </location>
</feature>
<dbReference type="Pfam" id="PF00206">
    <property type="entry name" value="Lyase_1"/>
    <property type="match status" value="1"/>
</dbReference>
<dbReference type="InterPro" id="IPR018951">
    <property type="entry name" value="Fumarase_C_C"/>
</dbReference>
<comment type="miscellaneous">
    <text evidence="4">There are 2 substrate-binding sites: the catalytic A site, and the non-catalytic B site that may play a role in the transfer of substrate or product between the active site and the solvent. Alternatively, the B site may bind allosteric effectors.</text>
</comment>
<dbReference type="OrthoDB" id="9802809at2"/>
<dbReference type="PROSITE" id="PS00163">
    <property type="entry name" value="FUMARATE_LYASES"/>
    <property type="match status" value="1"/>
</dbReference>
<protein>
    <recommendedName>
        <fullName evidence="4">Fumarate hydratase class II</fullName>
        <shortName evidence="4">Fumarase C</shortName>
        <ecNumber evidence="4">4.2.1.2</ecNumber>
    </recommendedName>
    <alternativeName>
        <fullName evidence="4">Aerobic fumarase</fullName>
    </alternativeName>
    <alternativeName>
        <fullName evidence="4">Iron-independent fumarase</fullName>
    </alternativeName>
</protein>
<evidence type="ECO:0000256" key="5">
    <source>
        <dbReference type="SAM" id="MobiDB-lite"/>
    </source>
</evidence>
<dbReference type="GO" id="GO:0006108">
    <property type="term" value="P:malate metabolic process"/>
    <property type="evidence" value="ECO:0007669"/>
    <property type="project" value="TreeGrafter"/>
</dbReference>
<dbReference type="Pfam" id="PF10415">
    <property type="entry name" value="FumaraseC_C"/>
    <property type="match status" value="1"/>
</dbReference>
<dbReference type="PANTHER" id="PTHR11444">
    <property type="entry name" value="ASPARTATEAMMONIA/ARGININOSUCCINATE/ADENYLOSUCCINATE LYASE"/>
    <property type="match status" value="1"/>
</dbReference>
<evidence type="ECO:0000256" key="1">
    <source>
        <dbReference type="ARBA" id="ARBA00009084"/>
    </source>
</evidence>
<feature type="binding site" evidence="4">
    <location>
        <begin position="323"/>
        <end position="325"/>
    </location>
    <ligand>
        <name>substrate</name>
    </ligand>
</feature>
<accession>A0A0J6BWU7</accession>
<dbReference type="FunFam" id="1.20.200.10:FF:000001">
    <property type="entry name" value="Fumarate hydratase, mitochondrial"/>
    <property type="match status" value="1"/>
</dbReference>
<dbReference type="InterPro" id="IPR005677">
    <property type="entry name" value="Fum_hydII"/>
</dbReference>
<keyword evidence="11" id="KW-1185">Reference proteome</keyword>
<dbReference type="Proteomes" id="UP000053096">
    <property type="component" value="Unassembled WGS sequence"/>
</dbReference>
<evidence type="ECO:0000313" key="8">
    <source>
        <dbReference type="EMBL" id="ANY15129.1"/>
    </source>
</evidence>
<evidence type="ECO:0000256" key="2">
    <source>
        <dbReference type="ARBA" id="ARBA00022490"/>
    </source>
</evidence>
<dbReference type="PRINTS" id="PR00149">
    <property type="entry name" value="FUMRATELYASE"/>
</dbReference>
<accession>A0A0M7DFT5</accession>
<dbReference type="AlphaFoldDB" id="A0A0J6BWU7"/>
<feature type="region of interest" description="Disordered" evidence="5">
    <location>
        <begin position="122"/>
        <end position="141"/>
    </location>
</feature>
<dbReference type="PANTHER" id="PTHR11444:SF1">
    <property type="entry name" value="FUMARATE HYDRATASE, MITOCHONDRIAL"/>
    <property type="match status" value="1"/>
</dbReference>
<feature type="binding site" evidence="4">
    <location>
        <position position="186"/>
    </location>
    <ligand>
        <name>substrate</name>
    </ligand>
</feature>
<reference evidence="9 10" key="1">
    <citation type="submission" date="2015-09" db="EMBL/GenBank/DDBJ databases">
        <authorList>
            <person name="Jackson K.R."/>
            <person name="Lunt B.L."/>
            <person name="Fisher J.N.B."/>
            <person name="Gardner A.V."/>
            <person name="Bailey M.E."/>
            <person name="Deus L.M."/>
            <person name="Earl A.S."/>
            <person name="Gibby P.D."/>
            <person name="Hartmann K.A."/>
            <person name="Liu J.E."/>
            <person name="Manci A.M."/>
            <person name="Nielsen D.A."/>
            <person name="Solomon M.B."/>
            <person name="Breakwell D.P."/>
            <person name="Burnett S.H."/>
            <person name="Grose J.H."/>
        </authorList>
    </citation>
    <scope>NUCLEOTIDE SEQUENCE [LARGE SCALE GENOMIC DNA]</scope>
    <source>
        <strain evidence="9 10">2789STDY5608636</strain>
    </source>
</reference>
<dbReference type="NCBIfam" id="NF008909">
    <property type="entry name" value="PRK12273.1"/>
    <property type="match status" value="1"/>
</dbReference>
<feature type="binding site" evidence="4">
    <location>
        <begin position="97"/>
        <end position="99"/>
    </location>
    <ligand>
        <name>substrate</name>
    </ligand>
</feature>
<dbReference type="GO" id="GO:0005737">
    <property type="term" value="C:cytoplasm"/>
    <property type="evidence" value="ECO:0007669"/>
    <property type="project" value="UniProtKB-SubCell"/>
</dbReference>
<dbReference type="FunFam" id="1.10.275.10:FF:000001">
    <property type="entry name" value="Fumarate hydratase, mitochondrial"/>
    <property type="match status" value="1"/>
</dbReference>
<dbReference type="CDD" id="cd01362">
    <property type="entry name" value="Fumarase_classII"/>
    <property type="match status" value="1"/>
</dbReference>
<feature type="binding site" evidence="4">
    <location>
        <position position="318"/>
    </location>
    <ligand>
        <name>substrate</name>
    </ligand>
</feature>
<reference evidence="8 11" key="2">
    <citation type="submission" date="2016-07" db="EMBL/GenBank/DDBJ databases">
        <title>Complete genome sequences of Bordetella pseudohinzii.</title>
        <authorList>
            <person name="Spilker T."/>
            <person name="Darrah R."/>
            <person name="LiPuma J.J."/>
        </authorList>
    </citation>
    <scope>NUCLEOTIDE SEQUENCE [LARGE SCALE GENOMIC DNA]</scope>
    <source>
        <strain evidence="8 11">HI4681</strain>
    </source>
</reference>
<dbReference type="SUPFAM" id="SSF48557">
    <property type="entry name" value="L-aspartase-like"/>
    <property type="match status" value="1"/>
</dbReference>
<comment type="pathway">
    <text evidence="4">Carbohydrate metabolism; tricarboxylic acid cycle; (S)-malate from fumarate: step 1/1.</text>
</comment>
<evidence type="ECO:0000259" key="7">
    <source>
        <dbReference type="Pfam" id="PF10415"/>
    </source>
</evidence>
<feature type="active site" description="Proton donor/acceptor" evidence="4">
    <location>
        <position position="187"/>
    </location>
</feature>
<dbReference type="UniPathway" id="UPA00223">
    <property type="reaction ID" value="UER01007"/>
</dbReference>
<comment type="catalytic activity">
    <reaction evidence="4">
        <text>(S)-malate = fumarate + H2O</text>
        <dbReference type="Rhea" id="RHEA:12460"/>
        <dbReference type="ChEBI" id="CHEBI:15377"/>
        <dbReference type="ChEBI" id="CHEBI:15589"/>
        <dbReference type="ChEBI" id="CHEBI:29806"/>
        <dbReference type="EC" id="4.2.1.2"/>
    </reaction>
</comment>
<dbReference type="NCBIfam" id="TIGR00979">
    <property type="entry name" value="fumC_II"/>
    <property type="match status" value="1"/>
</dbReference>
<evidence type="ECO:0000313" key="11">
    <source>
        <dbReference type="Proteomes" id="UP000092950"/>
    </source>
</evidence>
<feature type="site" description="Important for catalytic activity" evidence="4">
    <location>
        <position position="330"/>
    </location>
</feature>
<feature type="binding site" description="in site B" evidence="4">
    <location>
        <begin position="128"/>
        <end position="131"/>
    </location>
    <ligand>
        <name>substrate</name>
    </ligand>
</feature>
<dbReference type="Gene3D" id="1.10.275.10">
    <property type="entry name" value="Fumarase/aspartase (N-terminal domain)"/>
    <property type="match status" value="1"/>
</dbReference>
<dbReference type="InterPro" id="IPR008948">
    <property type="entry name" value="L-Aspartase-like"/>
</dbReference>
<dbReference type="InterPro" id="IPR020557">
    <property type="entry name" value="Fumarate_lyase_CS"/>
</dbReference>
<dbReference type="GO" id="GO:0004333">
    <property type="term" value="F:fumarate hydratase activity"/>
    <property type="evidence" value="ECO:0007669"/>
    <property type="project" value="UniProtKB-UniRule"/>
</dbReference>
<evidence type="ECO:0000259" key="6">
    <source>
        <dbReference type="Pfam" id="PF00206"/>
    </source>
</evidence>
<evidence type="ECO:0000256" key="3">
    <source>
        <dbReference type="ARBA" id="ARBA00023239"/>
    </source>
</evidence>
<dbReference type="EMBL" id="CP016440">
    <property type="protein sequence ID" value="ANY15129.1"/>
    <property type="molecule type" value="Genomic_DNA"/>
</dbReference>
<dbReference type="InterPro" id="IPR022761">
    <property type="entry name" value="Fumarate_lyase_N"/>
</dbReference>
<feature type="domain" description="Fumarase C C-terminal" evidence="7">
    <location>
        <begin position="407"/>
        <end position="460"/>
    </location>
</feature>
<dbReference type="RefSeq" id="WP_043215064.1">
    <property type="nucleotide sequence ID" value="NZ_CAJGUP010000083.1"/>
</dbReference>
<dbReference type="Gene3D" id="1.10.40.30">
    <property type="entry name" value="Fumarase/aspartase (C-terminal domain)"/>
    <property type="match status" value="1"/>
</dbReference>
<feature type="active site" evidence="4">
    <location>
        <position position="317"/>
    </location>
</feature>
<dbReference type="EC" id="4.2.1.2" evidence="4"/>